<keyword evidence="3" id="KW-1185">Reference proteome</keyword>
<feature type="non-terminal residue" evidence="2">
    <location>
        <position position="1"/>
    </location>
</feature>
<keyword evidence="1" id="KW-1133">Transmembrane helix</keyword>
<reference evidence="2 3" key="1">
    <citation type="submission" date="2024-06" db="EMBL/GenBank/DDBJ databases">
        <title>The Natural Products Discovery Center: Release of the First 8490 Sequenced Strains for Exploring Actinobacteria Biosynthetic Diversity.</title>
        <authorList>
            <person name="Kalkreuter E."/>
            <person name="Kautsar S.A."/>
            <person name="Yang D."/>
            <person name="Bader C.D."/>
            <person name="Teijaro C.N."/>
            <person name="Fluegel L."/>
            <person name="Davis C.M."/>
            <person name="Simpson J.R."/>
            <person name="Lauterbach L."/>
            <person name="Steele A.D."/>
            <person name="Gui C."/>
            <person name="Meng S."/>
            <person name="Li G."/>
            <person name="Viehrig K."/>
            <person name="Ye F."/>
            <person name="Su P."/>
            <person name="Kiefer A.F."/>
            <person name="Nichols A."/>
            <person name="Cepeda A.J."/>
            <person name="Yan W."/>
            <person name="Fan B."/>
            <person name="Jiang Y."/>
            <person name="Adhikari A."/>
            <person name="Zheng C.-J."/>
            <person name="Schuster L."/>
            <person name="Cowan T.M."/>
            <person name="Smanski M.J."/>
            <person name="Chevrette M.G."/>
            <person name="De Carvalho L.P.S."/>
            <person name="Shen B."/>
        </authorList>
    </citation>
    <scope>NUCLEOTIDE SEQUENCE [LARGE SCALE GENOMIC DNA]</scope>
    <source>
        <strain evidence="2 3">NPDC000634</strain>
    </source>
</reference>
<feature type="transmembrane region" description="Helical" evidence="1">
    <location>
        <begin position="12"/>
        <end position="32"/>
    </location>
</feature>
<proteinExistence type="predicted"/>
<comment type="caution">
    <text evidence="2">The sequence shown here is derived from an EMBL/GenBank/DDBJ whole genome shotgun (WGS) entry which is preliminary data.</text>
</comment>
<organism evidence="2 3">
    <name type="scientific">Streptomyces carpinensis</name>
    <dbReference type="NCBI Taxonomy" id="66369"/>
    <lineage>
        <taxon>Bacteria</taxon>
        <taxon>Bacillati</taxon>
        <taxon>Actinomycetota</taxon>
        <taxon>Actinomycetes</taxon>
        <taxon>Kitasatosporales</taxon>
        <taxon>Streptomycetaceae</taxon>
        <taxon>Streptomyces</taxon>
    </lineage>
</organism>
<keyword evidence="1" id="KW-0472">Membrane</keyword>
<evidence type="ECO:0000313" key="2">
    <source>
        <dbReference type="EMBL" id="MER6983675.1"/>
    </source>
</evidence>
<name>A0ABV1WHL3_9ACTN</name>
<accession>A0ABV1WHL3</accession>
<evidence type="ECO:0000256" key="1">
    <source>
        <dbReference type="SAM" id="Phobius"/>
    </source>
</evidence>
<protein>
    <submittedName>
        <fullName evidence="2">RpiR family transcriptional regulator</fullName>
    </submittedName>
</protein>
<dbReference type="Proteomes" id="UP001458415">
    <property type="component" value="Unassembled WGS sequence"/>
</dbReference>
<dbReference type="EMBL" id="JBEPCU010001467">
    <property type="protein sequence ID" value="MER6983675.1"/>
    <property type="molecule type" value="Genomic_DNA"/>
</dbReference>
<keyword evidence="1" id="KW-0812">Transmembrane</keyword>
<evidence type="ECO:0000313" key="3">
    <source>
        <dbReference type="Proteomes" id="UP001458415"/>
    </source>
</evidence>
<sequence>LDHALRHAVNRGWMVPASFAVTAAATALVIGARVRHLRHQKEGQQETLFEE</sequence>
<gene>
    <name evidence="2" type="ORF">ABT317_43660</name>
</gene>